<accession>A0A0A9AC71</accession>
<reference evidence="1" key="1">
    <citation type="submission" date="2014-09" db="EMBL/GenBank/DDBJ databases">
        <authorList>
            <person name="Magalhaes I.L.F."/>
            <person name="Oliveira U."/>
            <person name="Santos F.R."/>
            <person name="Vidigal T.H.D.A."/>
            <person name="Brescovit A.D."/>
            <person name="Santos A.J."/>
        </authorList>
    </citation>
    <scope>NUCLEOTIDE SEQUENCE</scope>
    <source>
        <tissue evidence="1">Shoot tissue taken approximately 20 cm above the soil surface</tissue>
    </source>
</reference>
<sequence>MRLTIIYAYLFRCNTDDNEAGSSYGCGS</sequence>
<dbReference type="AlphaFoldDB" id="A0A0A9AC71"/>
<organism evidence="1">
    <name type="scientific">Arundo donax</name>
    <name type="common">Giant reed</name>
    <name type="synonym">Donax arundinaceus</name>
    <dbReference type="NCBI Taxonomy" id="35708"/>
    <lineage>
        <taxon>Eukaryota</taxon>
        <taxon>Viridiplantae</taxon>
        <taxon>Streptophyta</taxon>
        <taxon>Embryophyta</taxon>
        <taxon>Tracheophyta</taxon>
        <taxon>Spermatophyta</taxon>
        <taxon>Magnoliopsida</taxon>
        <taxon>Liliopsida</taxon>
        <taxon>Poales</taxon>
        <taxon>Poaceae</taxon>
        <taxon>PACMAD clade</taxon>
        <taxon>Arundinoideae</taxon>
        <taxon>Arundineae</taxon>
        <taxon>Arundo</taxon>
    </lineage>
</organism>
<proteinExistence type="predicted"/>
<name>A0A0A9AC71_ARUDO</name>
<evidence type="ECO:0000313" key="1">
    <source>
        <dbReference type="EMBL" id="JAD44657.1"/>
    </source>
</evidence>
<protein>
    <submittedName>
        <fullName evidence="1">Uncharacterized protein</fullName>
    </submittedName>
</protein>
<dbReference type="EMBL" id="GBRH01253238">
    <property type="protein sequence ID" value="JAD44657.1"/>
    <property type="molecule type" value="Transcribed_RNA"/>
</dbReference>
<reference evidence="1" key="2">
    <citation type="journal article" date="2015" name="Data Brief">
        <title>Shoot transcriptome of the giant reed, Arundo donax.</title>
        <authorList>
            <person name="Barrero R.A."/>
            <person name="Guerrero F.D."/>
            <person name="Moolhuijzen P."/>
            <person name="Goolsby J.A."/>
            <person name="Tidwell J."/>
            <person name="Bellgard S.E."/>
            <person name="Bellgard M.I."/>
        </authorList>
    </citation>
    <scope>NUCLEOTIDE SEQUENCE</scope>
    <source>
        <tissue evidence="1">Shoot tissue taken approximately 20 cm above the soil surface</tissue>
    </source>
</reference>